<reference evidence="1" key="1">
    <citation type="submission" date="2019-08" db="EMBL/GenBank/DDBJ databases">
        <authorList>
            <person name="Ashton P.M."/>
            <person name="Dallman T."/>
            <person name="Nair S."/>
            <person name="De Pinna E."/>
            <person name="Peters T."/>
            <person name="Grant K."/>
        </authorList>
    </citation>
    <scope>NUCLEOTIDE SEQUENCE</scope>
    <source>
        <strain evidence="1">779338</strain>
    </source>
</reference>
<gene>
    <name evidence="1" type="ORF">FRN20_11230</name>
</gene>
<dbReference type="EMBL" id="AAJCYV010000012">
    <property type="protein sequence ID" value="ECK7331373.1"/>
    <property type="molecule type" value="Genomic_DNA"/>
</dbReference>
<proteinExistence type="predicted"/>
<protein>
    <submittedName>
        <fullName evidence="1">DUF4917 family protein</fullName>
    </submittedName>
</protein>
<sequence>MEIMSFEEVITYLHKKSRPYSLLMGNGFSMAYDNEIFSYNALYNFLTSRDDQLINKLFDVIKTKNFELVMQQLDTTLALLKAFGSDDKLQSDIILASKKLKDGLLSSIHKLHPEHVYKIPEKKIIACAEFLNLFIKSGGHVFSTNYDMLLYWTLMRKHVENAIDGFGREIENLDEVLRGETAEYSDLVWGPNIENQNIHYLHGALHIFDSGVDIEKEQYDQSNFLLEKIKKRLDRGSYPIFVTAGNGDEKLSHIRHNRYLSHCFDKLSSVDGSLITFGFNFGEYDEHIIEAINKATHAQNKTPPKLWSVYIGVYSDNDAEHIRSIQSKFHAKVKIFDAKTVNVWGV</sequence>
<dbReference type="InterPro" id="IPR032581">
    <property type="entry name" value="DUF4917"/>
</dbReference>
<comment type="caution">
    <text evidence="1">The sequence shown here is derived from an EMBL/GenBank/DDBJ whole genome shotgun (WGS) entry which is preliminary data.</text>
</comment>
<dbReference type="Pfam" id="PF16263">
    <property type="entry name" value="DUF4917"/>
    <property type="match status" value="1"/>
</dbReference>
<organism evidence="1">
    <name type="scientific">Salmonella houtenae</name>
    <dbReference type="NCBI Taxonomy" id="59205"/>
    <lineage>
        <taxon>Bacteria</taxon>
        <taxon>Pseudomonadati</taxon>
        <taxon>Pseudomonadota</taxon>
        <taxon>Gammaproteobacteria</taxon>
        <taxon>Enterobacterales</taxon>
        <taxon>Enterobacteriaceae</taxon>
        <taxon>Salmonella</taxon>
    </lineage>
</organism>
<name>A0A5Y6M8H7_SALHO</name>
<evidence type="ECO:0000313" key="1">
    <source>
        <dbReference type="EMBL" id="ECK7331373.1"/>
    </source>
</evidence>
<accession>A0A5Y6M8H7</accession>
<dbReference type="AlphaFoldDB" id="A0A5Y6M8H7"/>